<sequence length="911" mass="96868">MEREAILRLKLTAQNEANPAFESAAQAMRDLNGPAETASKAFNEAASGLRGFTDSLKSASTTINDTGKSFEAVTQASGGLTKALEGDQKAVGEVTQSLSGFDRALNETAQTMRGVGEASQAFNKASGNANTLKESVDKGGLLIGMQMLGQSMEGVGETGAHMFEDAIKSAAEFEANISRIHAVLMNREPNANMEEMSQTALRLGSNSKFSANEIAQGLYDLARQGLSSTQILGDGVNGAIEVVNNLAQSTDTDMSETAKVITDVMHEFSMSGDQLAKVGDMISGTMHTSSISMNDFYYSLRQVGPVASNMHQSIEDVSTVIAELAQHGISGSSAGTALKNMLLGLEPRTEKAAALMKDLGISAKNGAADSFYQLNGNLKPLPDIIGVLHDKFGDLNDSQKQAALSATFTKYGLAGLNTIVGEGKDKFQELKKTLMEEKSADIAREKMNNLQGDMWKLNASVETAKKSFGDTLAPAMRSVAQAAQGAVNWFAELSPATKQAIMVVGGIASAMFVVGGSILSVVSTLGFLKMGMQGLMGTSATLTGLLSPIGLVIAAVAVLGLAVYELIKHWDEVNAWMRQHIGIDLPQIWTALKSTATAVFKAISDIFSDAWNGIKKITQEVWDYIGPTITDGLKAISDFWGEVFPQMRDIAKAFWDFLEPIVRITWELIKGYFSVSLGFIKGAWSDTWNAIKDLFKTAWDLLVDLIRIGWDDITGIFKIALDLLSGNWSKAWEDMKTLLSNLFGDINKLFGDFVTNSFNFGKDMVMAVARGIEGAIDAAISAARKVVSAITSIFSSAPTSPSISSGNAISQAAAAVPQFAEGGKVTKPTLAMVGEGGEPEYILPESKLRGQDGYTLGLNGVSMPGGASGVRTGQTVINGGINITVSGAGKDGKQIGSDIMSMLRREFKFAL</sequence>
<dbReference type="EMBL" id="JBHSMJ010000008">
    <property type="protein sequence ID" value="MFC5447585.1"/>
    <property type="molecule type" value="Genomic_DNA"/>
</dbReference>
<evidence type="ECO:0000256" key="2">
    <source>
        <dbReference type="SAM" id="Phobius"/>
    </source>
</evidence>
<evidence type="ECO:0000259" key="3">
    <source>
        <dbReference type="Pfam" id="PF10145"/>
    </source>
</evidence>
<protein>
    <submittedName>
        <fullName evidence="4">Phage tail tape measure protein</fullName>
    </submittedName>
</protein>
<comment type="caution">
    <text evidence="4">The sequence shown here is derived from an EMBL/GenBank/DDBJ whole genome shotgun (WGS) entry which is preliminary data.</text>
</comment>
<dbReference type="PANTHER" id="PTHR37813">
    <property type="entry name" value="FELS-2 PROPHAGE PROTEIN"/>
    <property type="match status" value="1"/>
</dbReference>
<name>A0ABW0K2I7_9BACL</name>
<evidence type="ECO:0000313" key="5">
    <source>
        <dbReference type="Proteomes" id="UP001596044"/>
    </source>
</evidence>
<evidence type="ECO:0000256" key="1">
    <source>
        <dbReference type="ARBA" id="ARBA00022612"/>
    </source>
</evidence>
<dbReference type="Gene3D" id="1.20.120.20">
    <property type="entry name" value="Apolipoprotein"/>
    <property type="match status" value="1"/>
</dbReference>
<gene>
    <name evidence="4" type="ORF">ACFPOG_04905</name>
</gene>
<dbReference type="Gene3D" id="1.10.287.950">
    <property type="entry name" value="Methyl-accepting chemotaxis protein"/>
    <property type="match status" value="1"/>
</dbReference>
<dbReference type="Proteomes" id="UP001596044">
    <property type="component" value="Unassembled WGS sequence"/>
</dbReference>
<keyword evidence="1" id="KW-1188">Viral release from host cell</keyword>
<dbReference type="PANTHER" id="PTHR37813:SF1">
    <property type="entry name" value="FELS-2 PROPHAGE PROTEIN"/>
    <property type="match status" value="1"/>
</dbReference>
<accession>A0ABW0K2I7</accession>
<feature type="transmembrane region" description="Helical" evidence="2">
    <location>
        <begin position="500"/>
        <end position="528"/>
    </location>
</feature>
<dbReference type="RefSeq" id="WP_270884067.1">
    <property type="nucleotide sequence ID" value="NZ_JAQFVF010000061.1"/>
</dbReference>
<reference evidence="5" key="1">
    <citation type="journal article" date="2019" name="Int. J. Syst. Evol. Microbiol.">
        <title>The Global Catalogue of Microorganisms (GCM) 10K type strain sequencing project: providing services to taxonomists for standard genome sequencing and annotation.</title>
        <authorList>
            <consortium name="The Broad Institute Genomics Platform"/>
            <consortium name="The Broad Institute Genome Sequencing Center for Infectious Disease"/>
            <person name="Wu L."/>
            <person name="Ma J."/>
        </authorList>
    </citation>
    <scope>NUCLEOTIDE SEQUENCE [LARGE SCALE GENOMIC DNA]</scope>
    <source>
        <strain evidence="5">KACC 11904</strain>
    </source>
</reference>
<proteinExistence type="predicted"/>
<dbReference type="InterPro" id="IPR010090">
    <property type="entry name" value="Phage_tape_meas"/>
</dbReference>
<feature type="domain" description="Phage tail tape measure protein" evidence="3">
    <location>
        <begin position="198"/>
        <end position="408"/>
    </location>
</feature>
<evidence type="ECO:0000313" key="4">
    <source>
        <dbReference type="EMBL" id="MFC5447585.1"/>
    </source>
</evidence>
<dbReference type="Pfam" id="PF10145">
    <property type="entry name" value="PhageMin_Tail"/>
    <property type="match status" value="1"/>
</dbReference>
<keyword evidence="2" id="KW-1133">Transmembrane helix</keyword>
<keyword evidence="2" id="KW-0812">Transmembrane</keyword>
<feature type="transmembrane region" description="Helical" evidence="2">
    <location>
        <begin position="540"/>
        <end position="564"/>
    </location>
</feature>
<keyword evidence="2" id="KW-0472">Membrane</keyword>
<dbReference type="NCBIfam" id="TIGR01760">
    <property type="entry name" value="tape_meas_TP901"/>
    <property type="match status" value="1"/>
</dbReference>
<keyword evidence="5" id="KW-1185">Reference proteome</keyword>
<organism evidence="4 5">
    <name type="scientific">Paenibacillus aestuarii</name>
    <dbReference type="NCBI Taxonomy" id="516965"/>
    <lineage>
        <taxon>Bacteria</taxon>
        <taxon>Bacillati</taxon>
        <taxon>Bacillota</taxon>
        <taxon>Bacilli</taxon>
        <taxon>Bacillales</taxon>
        <taxon>Paenibacillaceae</taxon>
        <taxon>Paenibacillus</taxon>
    </lineage>
</organism>